<keyword evidence="3" id="KW-0804">Transcription</keyword>
<dbReference type="Proteomes" id="UP000552644">
    <property type="component" value="Unassembled WGS sequence"/>
</dbReference>
<dbReference type="Gene3D" id="1.10.10.10">
    <property type="entry name" value="Winged helix-like DNA-binding domain superfamily/Winged helix DNA-binding domain"/>
    <property type="match status" value="1"/>
</dbReference>
<evidence type="ECO:0000313" key="6">
    <source>
        <dbReference type="Proteomes" id="UP000552644"/>
    </source>
</evidence>
<dbReference type="AlphaFoldDB" id="A0A7W7QJ10"/>
<keyword evidence="1" id="KW-0805">Transcription regulation</keyword>
<dbReference type="EMBL" id="JACHJP010000001">
    <property type="protein sequence ID" value="MBB4914329.1"/>
    <property type="molecule type" value="Genomic_DNA"/>
</dbReference>
<comment type="caution">
    <text evidence="5">The sequence shown here is derived from an EMBL/GenBank/DDBJ whole genome shotgun (WGS) entry which is preliminary data.</text>
</comment>
<gene>
    <name evidence="5" type="ORF">FHS44_001401</name>
</gene>
<protein>
    <submittedName>
        <fullName evidence="5">DNA-binding HxlR family transcriptional regulator</fullName>
    </submittedName>
</protein>
<dbReference type="SUPFAM" id="SSF46785">
    <property type="entry name" value="Winged helix' DNA-binding domain"/>
    <property type="match status" value="1"/>
</dbReference>
<evidence type="ECO:0000256" key="1">
    <source>
        <dbReference type="ARBA" id="ARBA00023015"/>
    </source>
</evidence>
<dbReference type="InterPro" id="IPR036390">
    <property type="entry name" value="WH_DNA-bd_sf"/>
</dbReference>
<proteinExistence type="predicted"/>
<name>A0A7W7QJ10_9ACTN</name>
<reference evidence="5 6" key="1">
    <citation type="submission" date="2020-08" db="EMBL/GenBank/DDBJ databases">
        <title>Genomic Encyclopedia of Type Strains, Phase III (KMG-III): the genomes of soil and plant-associated and newly described type strains.</title>
        <authorList>
            <person name="Whitman W."/>
        </authorList>
    </citation>
    <scope>NUCLEOTIDE SEQUENCE [LARGE SCALE GENOMIC DNA]</scope>
    <source>
        <strain evidence="5 6">CECT 8840</strain>
    </source>
</reference>
<evidence type="ECO:0000256" key="3">
    <source>
        <dbReference type="ARBA" id="ARBA00023163"/>
    </source>
</evidence>
<dbReference type="InterPro" id="IPR002577">
    <property type="entry name" value="HTH_HxlR"/>
</dbReference>
<sequence>MQRTRFGDMACSIARTLDVVGEPWSPLILRDVYVGMNRFEQIQQDLGISRKVLAERLRWLTDNGVLERRAYSERPPRHEYVLTAKGRELCDLLMVMVRWGDRWASGEEGPPVLYRHHACGEIGHVELCCSACGGPMRATDVDVLPGPGARLRTPDAGPTG</sequence>
<evidence type="ECO:0000256" key="2">
    <source>
        <dbReference type="ARBA" id="ARBA00023125"/>
    </source>
</evidence>
<dbReference type="PANTHER" id="PTHR33204">
    <property type="entry name" value="TRANSCRIPTIONAL REGULATOR, MARR FAMILY"/>
    <property type="match status" value="1"/>
</dbReference>
<evidence type="ECO:0000313" key="5">
    <source>
        <dbReference type="EMBL" id="MBB4914329.1"/>
    </source>
</evidence>
<feature type="domain" description="HTH hxlR-type" evidence="4">
    <location>
        <begin position="11"/>
        <end position="108"/>
    </location>
</feature>
<evidence type="ECO:0000259" key="4">
    <source>
        <dbReference type="PROSITE" id="PS51118"/>
    </source>
</evidence>
<dbReference type="GO" id="GO:0003677">
    <property type="term" value="F:DNA binding"/>
    <property type="evidence" value="ECO:0007669"/>
    <property type="project" value="UniProtKB-KW"/>
</dbReference>
<dbReference type="PROSITE" id="PS51118">
    <property type="entry name" value="HTH_HXLR"/>
    <property type="match status" value="1"/>
</dbReference>
<dbReference type="PANTHER" id="PTHR33204:SF36">
    <property type="entry name" value="TRANSCRIPTIONAL REGULATORY PROTEIN"/>
    <property type="match status" value="1"/>
</dbReference>
<dbReference type="RefSeq" id="WP_184713005.1">
    <property type="nucleotide sequence ID" value="NZ_JACHJP010000001.1"/>
</dbReference>
<organism evidence="5 6">
    <name type="scientific">Streptosporangium saharense</name>
    <dbReference type="NCBI Taxonomy" id="1706840"/>
    <lineage>
        <taxon>Bacteria</taxon>
        <taxon>Bacillati</taxon>
        <taxon>Actinomycetota</taxon>
        <taxon>Actinomycetes</taxon>
        <taxon>Streptosporangiales</taxon>
        <taxon>Streptosporangiaceae</taxon>
        <taxon>Streptosporangium</taxon>
    </lineage>
</organism>
<accession>A0A7W7QJ10</accession>
<dbReference type="InterPro" id="IPR036388">
    <property type="entry name" value="WH-like_DNA-bd_sf"/>
</dbReference>
<dbReference type="Pfam" id="PF01638">
    <property type="entry name" value="HxlR"/>
    <property type="match status" value="1"/>
</dbReference>
<keyword evidence="6" id="KW-1185">Reference proteome</keyword>
<keyword evidence="2 5" id="KW-0238">DNA-binding</keyword>